<comment type="caution">
    <text evidence="1">The sequence shown here is derived from an EMBL/GenBank/DDBJ whole genome shotgun (WGS) entry which is preliminary data.</text>
</comment>
<proteinExistence type="predicted"/>
<accession>A0A0V8JB40</accession>
<evidence type="ECO:0000313" key="1">
    <source>
        <dbReference type="EMBL" id="KSU84076.1"/>
    </source>
</evidence>
<reference evidence="1 2" key="1">
    <citation type="journal article" date="2014" name="Antonie Van Leeuwenhoek">
        <title>Fictibacillus enclensis sp. nov., isolated from marine sediment.</title>
        <authorList>
            <person name="Dastager S.G."/>
            <person name="Mawlankar R."/>
            <person name="Srinivasan K."/>
            <person name="Tang S.K."/>
            <person name="Lee J.C."/>
            <person name="Ramana V.V."/>
            <person name="Shouche Y.S."/>
        </authorList>
    </citation>
    <scope>NUCLEOTIDE SEQUENCE [LARGE SCALE GENOMIC DNA]</scope>
    <source>
        <strain evidence="1 2">NIO-1003</strain>
    </source>
</reference>
<protein>
    <submittedName>
        <fullName evidence="1">Uncharacterized protein</fullName>
    </submittedName>
</protein>
<keyword evidence="2" id="KW-1185">Reference proteome</keyword>
<evidence type="ECO:0000313" key="2">
    <source>
        <dbReference type="Proteomes" id="UP000054099"/>
    </source>
</evidence>
<gene>
    <name evidence="1" type="ORF">AS030_00440</name>
</gene>
<dbReference type="OrthoDB" id="1683552at2"/>
<name>A0A0V8JB40_9BACL</name>
<dbReference type="EMBL" id="LNQN01000001">
    <property type="protein sequence ID" value="KSU84076.1"/>
    <property type="molecule type" value="Genomic_DNA"/>
</dbReference>
<dbReference type="Proteomes" id="UP000054099">
    <property type="component" value="Unassembled WGS sequence"/>
</dbReference>
<dbReference type="AlphaFoldDB" id="A0A0V8JB40"/>
<dbReference type="RefSeq" id="WP_061967175.1">
    <property type="nucleotide sequence ID" value="NZ_CP126109.1"/>
</dbReference>
<organism evidence="1 2">
    <name type="scientific">Fictibacillus enclensis</name>
    <dbReference type="NCBI Taxonomy" id="1017270"/>
    <lineage>
        <taxon>Bacteria</taxon>
        <taxon>Bacillati</taxon>
        <taxon>Bacillota</taxon>
        <taxon>Bacilli</taxon>
        <taxon>Bacillales</taxon>
        <taxon>Fictibacillaceae</taxon>
        <taxon>Fictibacillus</taxon>
    </lineage>
</organism>
<sequence>MSMCPVCNQLHTVVFHCPDCGNAGEDQGKLSDYFDDYSPYVDSDGLKLENGYPADFKESQCPHVYYCKICRQEMVVFISEWT</sequence>